<organism evidence="2 3">
    <name type="scientific">Exophiala dermatitidis</name>
    <name type="common">Black yeast-like fungus</name>
    <name type="synonym">Wangiella dermatitidis</name>
    <dbReference type="NCBI Taxonomy" id="5970"/>
    <lineage>
        <taxon>Eukaryota</taxon>
        <taxon>Fungi</taxon>
        <taxon>Dikarya</taxon>
        <taxon>Ascomycota</taxon>
        <taxon>Pezizomycotina</taxon>
        <taxon>Eurotiomycetes</taxon>
        <taxon>Chaetothyriomycetidae</taxon>
        <taxon>Chaetothyriales</taxon>
        <taxon>Herpotrichiellaceae</taxon>
        <taxon>Exophiala</taxon>
    </lineage>
</organism>
<gene>
    <name evidence="2" type="ORF">HRR80_002619</name>
</gene>
<evidence type="ECO:0000313" key="3">
    <source>
        <dbReference type="Proteomes" id="UP001161757"/>
    </source>
</evidence>
<feature type="region of interest" description="Disordered" evidence="1">
    <location>
        <begin position="161"/>
        <end position="192"/>
    </location>
</feature>
<name>A0AAN6IWQ2_EXODE</name>
<feature type="compositionally biased region" description="Polar residues" evidence="1">
    <location>
        <begin position="168"/>
        <end position="180"/>
    </location>
</feature>
<feature type="compositionally biased region" description="Low complexity" evidence="1">
    <location>
        <begin position="78"/>
        <end position="89"/>
    </location>
</feature>
<accession>A0AAN6IWQ2</accession>
<sequence length="364" mass="40497">MARILPWNAGADEGHPAKRQRVTQTLRPKAERASSPDTESRATEQETPDVHKAQAPETPERANPTAKRLDPVSRRRSPSSSPVRAPSVSFEPMREGYDADDIYIMVEDEFQTIAQSYTAHLHRAEYKRLVRQAREAAPKALPEPTSPMSKEARHRIKRLALESKQKETLQNVFGTSSKSANAEEEEEEEVVDLWSGTSLAPLMASGGQQKRSLIGLEKITSKTKASMGFARKQPADNAARDEVAGQGEEHRDDLAKGFRQNLPRGRENHVAAGPSSSRLLNSEASRRRHSPAEPRTDDMRSKGNTPSPSSGLDHGSVVSQDRKYDSASRRPRSAARVNRNGLVKRDSEDKEKKSRLEEVPMFII</sequence>
<feature type="compositionally biased region" description="Basic and acidic residues" evidence="1">
    <location>
        <begin position="238"/>
        <end position="256"/>
    </location>
</feature>
<feature type="region of interest" description="Disordered" evidence="1">
    <location>
        <begin position="1"/>
        <end position="94"/>
    </location>
</feature>
<evidence type="ECO:0000256" key="1">
    <source>
        <dbReference type="SAM" id="MobiDB-lite"/>
    </source>
</evidence>
<proteinExistence type="predicted"/>
<feature type="compositionally biased region" description="Basic and acidic residues" evidence="1">
    <location>
        <begin position="28"/>
        <end position="60"/>
    </location>
</feature>
<feature type="region of interest" description="Disordered" evidence="1">
    <location>
        <begin position="225"/>
        <end position="364"/>
    </location>
</feature>
<comment type="caution">
    <text evidence="2">The sequence shown here is derived from an EMBL/GenBank/DDBJ whole genome shotgun (WGS) entry which is preliminary data.</text>
</comment>
<dbReference type="Proteomes" id="UP001161757">
    <property type="component" value="Unassembled WGS sequence"/>
</dbReference>
<feature type="compositionally biased region" description="Basic and acidic residues" evidence="1">
    <location>
        <begin position="290"/>
        <end position="301"/>
    </location>
</feature>
<feature type="compositionally biased region" description="Acidic residues" evidence="1">
    <location>
        <begin position="182"/>
        <end position="191"/>
    </location>
</feature>
<protein>
    <submittedName>
        <fullName evidence="2">Uncharacterized protein</fullName>
    </submittedName>
</protein>
<feature type="compositionally biased region" description="Basic and acidic residues" evidence="1">
    <location>
        <begin position="343"/>
        <end position="358"/>
    </location>
</feature>
<evidence type="ECO:0000313" key="2">
    <source>
        <dbReference type="EMBL" id="KAJ8994124.1"/>
    </source>
</evidence>
<reference evidence="2" key="1">
    <citation type="submission" date="2023-01" db="EMBL/GenBank/DDBJ databases">
        <title>Exophiala dermititidis isolated from Cystic Fibrosis Patient.</title>
        <authorList>
            <person name="Kurbessoian T."/>
            <person name="Crocker A."/>
            <person name="Murante D."/>
            <person name="Hogan D.A."/>
            <person name="Stajich J.E."/>
        </authorList>
    </citation>
    <scope>NUCLEOTIDE SEQUENCE</scope>
    <source>
        <strain evidence="2">Ex8</strain>
    </source>
</reference>
<dbReference type="EMBL" id="JAJGCB010000003">
    <property type="protein sequence ID" value="KAJ8994124.1"/>
    <property type="molecule type" value="Genomic_DNA"/>
</dbReference>
<feature type="compositionally biased region" description="Polar residues" evidence="1">
    <location>
        <begin position="274"/>
        <end position="283"/>
    </location>
</feature>
<dbReference type="AlphaFoldDB" id="A0AAN6IWQ2"/>